<evidence type="ECO:0000259" key="2">
    <source>
        <dbReference type="PROSITE" id="PS51762"/>
    </source>
</evidence>
<dbReference type="GO" id="GO:0009251">
    <property type="term" value="P:glucan catabolic process"/>
    <property type="evidence" value="ECO:0007669"/>
    <property type="project" value="TreeGrafter"/>
</dbReference>
<dbReference type="Gene3D" id="2.60.120.200">
    <property type="match status" value="1"/>
</dbReference>
<evidence type="ECO:0000256" key="1">
    <source>
        <dbReference type="SAM" id="SignalP"/>
    </source>
</evidence>
<dbReference type="PANTHER" id="PTHR10963">
    <property type="entry name" value="GLYCOSYL HYDROLASE-RELATED"/>
    <property type="match status" value="1"/>
</dbReference>
<accession>A0AAW0FQ19</accession>
<keyword evidence="1" id="KW-0732">Signal</keyword>
<proteinExistence type="predicted"/>
<dbReference type="Pfam" id="PF26113">
    <property type="entry name" value="GH16_XgeA"/>
    <property type="match status" value="1"/>
</dbReference>
<dbReference type="InterPro" id="IPR000757">
    <property type="entry name" value="Beta-glucanase-like"/>
</dbReference>
<evidence type="ECO:0000313" key="3">
    <source>
        <dbReference type="EMBL" id="KAK7683143.1"/>
    </source>
</evidence>
<protein>
    <recommendedName>
        <fullName evidence="2">GH16 domain-containing protein</fullName>
    </recommendedName>
</protein>
<sequence length="397" mass="42506">MAPHRLLSISTFLYLSHCCSAFNVVRDYSGTHFFDGWDFFGSWDNLTLGDVWWLNASDAFTQKLAYVNDAGHAIMKVDNTSTVPFNEKRNTVRITSKDFYDVGSLWIIDLLHIPYGCSVWPAFWTKGSLWPDDGEIDIVEGINVMPINQMALHTTAGCTHNPPPDQKGRSLEMNCATPAGCTVQETAPNSFNSGFAAAGGGVWATQFDVSGIYIWFWSRNDVPASISQATSTSSIDITQWGPPSASYPAGSNCNITQFFTPQQLVLDITLCGDWAGIGASYNATCGNSGPTGLCYPDNVVGPGSPKYDNAYFEISYVRAYSTGLPQPSPTLAVNTNGTNTVTGGSTVTTTGSPDTNPNISPLTPPTVPNTAEGSQGLLVGCALSVLVLVVSMITVLL</sequence>
<dbReference type="PANTHER" id="PTHR10963:SF24">
    <property type="entry name" value="GLYCOSIDASE C21B10.07-RELATED"/>
    <property type="match status" value="1"/>
</dbReference>
<evidence type="ECO:0000313" key="4">
    <source>
        <dbReference type="Proteomes" id="UP001385951"/>
    </source>
</evidence>
<organism evidence="3 4">
    <name type="scientific">Cerrena zonata</name>
    <dbReference type="NCBI Taxonomy" id="2478898"/>
    <lineage>
        <taxon>Eukaryota</taxon>
        <taxon>Fungi</taxon>
        <taxon>Dikarya</taxon>
        <taxon>Basidiomycota</taxon>
        <taxon>Agaricomycotina</taxon>
        <taxon>Agaricomycetes</taxon>
        <taxon>Polyporales</taxon>
        <taxon>Cerrenaceae</taxon>
        <taxon>Cerrena</taxon>
    </lineage>
</organism>
<feature type="signal peptide" evidence="1">
    <location>
        <begin position="1"/>
        <end position="21"/>
    </location>
</feature>
<dbReference type="InterPro" id="IPR050546">
    <property type="entry name" value="Glycosyl_Hydrlase_16"/>
</dbReference>
<feature type="chain" id="PRO_5043810507" description="GH16 domain-containing protein" evidence="1">
    <location>
        <begin position="22"/>
        <end position="397"/>
    </location>
</feature>
<name>A0AAW0FQ19_9APHY</name>
<gene>
    <name evidence="3" type="ORF">QCA50_013816</name>
</gene>
<dbReference type="FunFam" id="2.60.120.200:FF:000179">
    <property type="entry name" value="Unplaced genomic scaffold supercont1.19, whole genome shotgun sequence"/>
    <property type="match status" value="1"/>
</dbReference>
<dbReference type="PROSITE" id="PS51762">
    <property type="entry name" value="GH16_2"/>
    <property type="match status" value="1"/>
</dbReference>
<dbReference type="GO" id="GO:0004553">
    <property type="term" value="F:hydrolase activity, hydrolyzing O-glycosyl compounds"/>
    <property type="evidence" value="ECO:0007669"/>
    <property type="project" value="InterPro"/>
</dbReference>
<dbReference type="EMBL" id="JASBNA010000032">
    <property type="protein sequence ID" value="KAK7683143.1"/>
    <property type="molecule type" value="Genomic_DNA"/>
</dbReference>
<dbReference type="SUPFAM" id="SSF49899">
    <property type="entry name" value="Concanavalin A-like lectins/glucanases"/>
    <property type="match status" value="1"/>
</dbReference>
<keyword evidence="4" id="KW-1185">Reference proteome</keyword>
<feature type="domain" description="GH16" evidence="2">
    <location>
        <begin position="1"/>
        <end position="283"/>
    </location>
</feature>
<dbReference type="AlphaFoldDB" id="A0AAW0FQ19"/>
<dbReference type="Proteomes" id="UP001385951">
    <property type="component" value="Unassembled WGS sequence"/>
</dbReference>
<dbReference type="InterPro" id="IPR013320">
    <property type="entry name" value="ConA-like_dom_sf"/>
</dbReference>
<reference evidence="3 4" key="1">
    <citation type="submission" date="2022-09" db="EMBL/GenBank/DDBJ databases">
        <authorList>
            <person name="Palmer J.M."/>
        </authorList>
    </citation>
    <scope>NUCLEOTIDE SEQUENCE [LARGE SCALE GENOMIC DNA]</scope>
    <source>
        <strain evidence="3 4">DSM 7382</strain>
    </source>
</reference>
<comment type="caution">
    <text evidence="3">The sequence shown here is derived from an EMBL/GenBank/DDBJ whole genome shotgun (WGS) entry which is preliminary data.</text>
</comment>
<dbReference type="CDD" id="cd02181">
    <property type="entry name" value="GH16_fungal_Lam16A_glucanase"/>
    <property type="match status" value="1"/>
</dbReference>